<evidence type="ECO:0000313" key="8">
    <source>
        <dbReference type="EMBL" id="KAG9237028.1"/>
    </source>
</evidence>
<evidence type="ECO:0000256" key="3">
    <source>
        <dbReference type="ARBA" id="ARBA00012618"/>
    </source>
</evidence>
<evidence type="ECO:0000256" key="7">
    <source>
        <dbReference type="SAM" id="MobiDB-lite"/>
    </source>
</evidence>
<dbReference type="HAMAP" id="MF_00156">
    <property type="entry name" value="PanB"/>
    <property type="match status" value="1"/>
</dbReference>
<dbReference type="GO" id="GO:0005739">
    <property type="term" value="C:mitochondrion"/>
    <property type="evidence" value="ECO:0007669"/>
    <property type="project" value="TreeGrafter"/>
</dbReference>
<evidence type="ECO:0000256" key="6">
    <source>
        <dbReference type="RuleBase" id="RU362100"/>
    </source>
</evidence>
<dbReference type="EC" id="2.1.2.11" evidence="3 6"/>
<dbReference type="SUPFAM" id="SSF51621">
    <property type="entry name" value="Phosphoenolpyruvate/pyruvate domain"/>
    <property type="match status" value="1"/>
</dbReference>
<dbReference type="OrthoDB" id="425211at2759"/>
<proteinExistence type="inferred from homology"/>
<evidence type="ECO:0000256" key="1">
    <source>
        <dbReference type="ARBA" id="ARBA00005033"/>
    </source>
</evidence>
<keyword evidence="4 6" id="KW-0808">Transferase</keyword>
<keyword evidence="9" id="KW-1185">Reference proteome</keyword>
<organism evidence="8 9">
    <name type="scientific">Amylocarpus encephaloides</name>
    <dbReference type="NCBI Taxonomy" id="45428"/>
    <lineage>
        <taxon>Eukaryota</taxon>
        <taxon>Fungi</taxon>
        <taxon>Dikarya</taxon>
        <taxon>Ascomycota</taxon>
        <taxon>Pezizomycotina</taxon>
        <taxon>Leotiomycetes</taxon>
        <taxon>Helotiales</taxon>
        <taxon>Helotiales incertae sedis</taxon>
        <taxon>Amylocarpus</taxon>
    </lineage>
</organism>
<dbReference type="AlphaFoldDB" id="A0A9P8C7P7"/>
<reference evidence="8" key="1">
    <citation type="journal article" date="2021" name="IMA Fungus">
        <title>Genomic characterization of three marine fungi, including Emericellopsis atlantica sp. nov. with signatures of a generalist lifestyle and marine biomass degradation.</title>
        <authorList>
            <person name="Hagestad O.C."/>
            <person name="Hou L."/>
            <person name="Andersen J.H."/>
            <person name="Hansen E.H."/>
            <person name="Altermark B."/>
            <person name="Li C."/>
            <person name="Kuhnert E."/>
            <person name="Cox R.J."/>
            <person name="Crous P.W."/>
            <person name="Spatafora J.W."/>
            <person name="Lail K."/>
            <person name="Amirebrahimi M."/>
            <person name="Lipzen A."/>
            <person name="Pangilinan J."/>
            <person name="Andreopoulos W."/>
            <person name="Hayes R.D."/>
            <person name="Ng V."/>
            <person name="Grigoriev I.V."/>
            <person name="Jackson S.A."/>
            <person name="Sutton T.D.S."/>
            <person name="Dobson A.D.W."/>
            <person name="Rama T."/>
        </authorList>
    </citation>
    <scope>NUCLEOTIDE SEQUENCE</scope>
    <source>
        <strain evidence="8">TRa018bII</strain>
    </source>
</reference>
<dbReference type="InterPro" id="IPR040442">
    <property type="entry name" value="Pyrv_kinase-like_dom_sf"/>
</dbReference>
<comment type="caution">
    <text evidence="8">The sequence shown here is derived from an EMBL/GenBank/DDBJ whole genome shotgun (WGS) entry which is preliminary data.</text>
</comment>
<accession>A0A9P8C7P7</accession>
<dbReference type="CDD" id="cd06557">
    <property type="entry name" value="KPHMT-like"/>
    <property type="match status" value="1"/>
</dbReference>
<dbReference type="Pfam" id="PF02548">
    <property type="entry name" value="Pantoate_transf"/>
    <property type="match status" value="1"/>
</dbReference>
<evidence type="ECO:0000256" key="4">
    <source>
        <dbReference type="ARBA" id="ARBA00022679"/>
    </source>
</evidence>
<evidence type="ECO:0000256" key="2">
    <source>
        <dbReference type="ARBA" id="ARBA00008676"/>
    </source>
</evidence>
<dbReference type="Gene3D" id="3.20.20.60">
    <property type="entry name" value="Phosphoenolpyruvate-binding domains"/>
    <property type="match status" value="1"/>
</dbReference>
<protein>
    <recommendedName>
        <fullName evidence="3 6">3-methyl-2-oxobutanoate hydroxymethyltransferase</fullName>
        <ecNumber evidence="3 6">2.1.2.11</ecNumber>
    </recommendedName>
</protein>
<evidence type="ECO:0000313" key="9">
    <source>
        <dbReference type="Proteomes" id="UP000824998"/>
    </source>
</evidence>
<comment type="pathway">
    <text evidence="1 6">Cofactor biosynthesis; (R)-pantothenate biosynthesis; (R)-pantoate from 3-methyl-2-oxobutanoate: step 1/2.</text>
</comment>
<comment type="function">
    <text evidence="6">Catalyzes the reversible reaction in which hydroxymethyl group from 5,10-methylenetetrahydrofolate is transferred onto alpha-ketoisovalerate to form ketopantoate.</text>
</comment>
<feature type="region of interest" description="Disordered" evidence="7">
    <location>
        <begin position="27"/>
        <end position="48"/>
    </location>
</feature>
<keyword evidence="6" id="KW-0566">Pantothenate biosynthesis</keyword>
<dbReference type="EMBL" id="MU251394">
    <property type="protein sequence ID" value="KAG9237028.1"/>
    <property type="molecule type" value="Genomic_DNA"/>
</dbReference>
<dbReference type="GO" id="GO:0000287">
    <property type="term" value="F:magnesium ion binding"/>
    <property type="evidence" value="ECO:0007669"/>
    <property type="project" value="TreeGrafter"/>
</dbReference>
<dbReference type="NCBIfam" id="NF001452">
    <property type="entry name" value="PRK00311.1"/>
    <property type="match status" value="1"/>
</dbReference>
<dbReference type="FunFam" id="3.20.20.60:FF:000003">
    <property type="entry name" value="3-methyl-2-oxobutanoate hydroxymethyltransferase"/>
    <property type="match status" value="1"/>
</dbReference>
<dbReference type="InterPro" id="IPR015813">
    <property type="entry name" value="Pyrv/PenolPyrv_kinase-like_dom"/>
</dbReference>
<dbReference type="NCBIfam" id="TIGR00222">
    <property type="entry name" value="panB"/>
    <property type="match status" value="1"/>
</dbReference>
<dbReference type="PANTHER" id="PTHR20881">
    <property type="entry name" value="3-METHYL-2-OXOBUTANOATE HYDROXYMETHYLTRANSFERASE"/>
    <property type="match status" value="1"/>
</dbReference>
<name>A0A9P8C7P7_9HELO</name>
<evidence type="ECO:0000256" key="5">
    <source>
        <dbReference type="ARBA" id="ARBA00049172"/>
    </source>
</evidence>
<gene>
    <name evidence="8" type="ORF">BJ875DRAFT_370826</name>
</gene>
<dbReference type="Proteomes" id="UP000824998">
    <property type="component" value="Unassembled WGS sequence"/>
</dbReference>
<comment type="similarity">
    <text evidence="2 6">Belongs to the PanB family.</text>
</comment>
<dbReference type="PANTHER" id="PTHR20881:SF0">
    <property type="entry name" value="3-METHYL-2-OXOBUTANOATE HYDROXYMETHYLTRANSFERASE"/>
    <property type="match status" value="1"/>
</dbReference>
<comment type="catalytic activity">
    <reaction evidence="5 6">
        <text>(6R)-5,10-methylene-5,6,7,8-tetrahydrofolate + 3-methyl-2-oxobutanoate + H2O = 2-dehydropantoate + (6S)-5,6,7,8-tetrahydrofolate</text>
        <dbReference type="Rhea" id="RHEA:11824"/>
        <dbReference type="ChEBI" id="CHEBI:11561"/>
        <dbReference type="ChEBI" id="CHEBI:11851"/>
        <dbReference type="ChEBI" id="CHEBI:15377"/>
        <dbReference type="ChEBI" id="CHEBI:15636"/>
        <dbReference type="ChEBI" id="CHEBI:57453"/>
        <dbReference type="EC" id="2.1.2.11"/>
    </reaction>
</comment>
<dbReference type="GO" id="GO:0003864">
    <property type="term" value="F:3-methyl-2-oxobutanoate hydroxymethyltransferase activity"/>
    <property type="evidence" value="ECO:0007669"/>
    <property type="project" value="UniProtKB-EC"/>
</dbReference>
<dbReference type="InterPro" id="IPR003700">
    <property type="entry name" value="Pantoate_hydroxy_MeTrfase"/>
</dbReference>
<dbReference type="GO" id="GO:0015940">
    <property type="term" value="P:pantothenate biosynthetic process"/>
    <property type="evidence" value="ECO:0007669"/>
    <property type="project" value="UniProtKB-KW"/>
</dbReference>
<sequence length="472" mass="50965">MSRSVSIVKASRALLAQSKRPASFATRPLASQWHARNSSHSPMGSVGGSLRKKVTLNTIRATYKKGEPITVLTAHDFPSGHVADAAGMEIVLVGDSLAMVAMGMDDTSEVLLEEMLLHCRSVARAAKSSFLVGDLPMGCYEIAPEQALESAIRVIKEGRVHSVKLEGGIEMAPSIKKITSAGIPVLGHVGLTPQRQNSLGGFRVQGKTAASAMRVLKDALAVQEAGAFAMVMEAVPAEIAALITRKLSVPTIGIGAGSGCSGQVLVQIDMTGNFPPGRFIPKFVKKYGDVWSESLRAIESYKDETKSRAYPAPEHTYQISKEELAEFERNLEALELLETLLHPKENTLSLSPTLNFFLNHPTTVSKRCVLVIVTTAFVKIGAEPTALKCTVTLGFGKSPAWESAEVASRGREVRMMEEAMVRGRSGSWVESGMAFWVSEGDGDGGWEDMFGRRARNEKRVMVLWCSCGIQES</sequence>